<dbReference type="RefSeq" id="XP_007922169.1">
    <property type="nucleotide sequence ID" value="XM_007923978.1"/>
</dbReference>
<dbReference type="AlphaFoldDB" id="N1Q9Q2"/>
<feature type="non-terminal residue" evidence="1">
    <location>
        <position position="1"/>
    </location>
</feature>
<dbReference type="VEuPathDB" id="FungiDB:MYCFIDRAFT_126750"/>
<dbReference type="Proteomes" id="UP000016932">
    <property type="component" value="Unassembled WGS sequence"/>
</dbReference>
<dbReference type="KEGG" id="pfj:MYCFIDRAFT_126750"/>
<evidence type="ECO:0000313" key="1">
    <source>
        <dbReference type="EMBL" id="EME89604.1"/>
    </source>
</evidence>
<sequence>YTKYFNKLQAKIKKYSIEPKNVYNIDKKGFIIGVLSKARRIFIKQAIISS</sequence>
<dbReference type="EMBL" id="KB446555">
    <property type="protein sequence ID" value="EME89604.1"/>
    <property type="molecule type" value="Genomic_DNA"/>
</dbReference>
<accession>N1Q9Q2</accession>
<dbReference type="OrthoDB" id="5424404at2759"/>
<name>N1Q9Q2_PSEFD</name>
<evidence type="ECO:0000313" key="2">
    <source>
        <dbReference type="Proteomes" id="UP000016932"/>
    </source>
</evidence>
<gene>
    <name evidence="1" type="ORF">MYCFIDRAFT_126750</name>
</gene>
<keyword evidence="2" id="KW-1185">Reference proteome</keyword>
<dbReference type="HOGENOM" id="CLU_211832_0_0_1"/>
<dbReference type="GeneID" id="19330617"/>
<organism evidence="1 2">
    <name type="scientific">Pseudocercospora fijiensis (strain CIRAD86)</name>
    <name type="common">Black leaf streak disease fungus</name>
    <name type="synonym">Mycosphaerella fijiensis</name>
    <dbReference type="NCBI Taxonomy" id="383855"/>
    <lineage>
        <taxon>Eukaryota</taxon>
        <taxon>Fungi</taxon>
        <taxon>Dikarya</taxon>
        <taxon>Ascomycota</taxon>
        <taxon>Pezizomycotina</taxon>
        <taxon>Dothideomycetes</taxon>
        <taxon>Dothideomycetidae</taxon>
        <taxon>Mycosphaerellales</taxon>
        <taxon>Mycosphaerellaceae</taxon>
        <taxon>Pseudocercospora</taxon>
    </lineage>
</organism>
<proteinExistence type="predicted"/>
<reference evidence="1 2" key="1">
    <citation type="journal article" date="2012" name="PLoS Pathog.">
        <title>Diverse lifestyles and strategies of plant pathogenesis encoded in the genomes of eighteen Dothideomycetes fungi.</title>
        <authorList>
            <person name="Ohm R.A."/>
            <person name="Feau N."/>
            <person name="Henrissat B."/>
            <person name="Schoch C.L."/>
            <person name="Horwitz B.A."/>
            <person name="Barry K.W."/>
            <person name="Condon B.J."/>
            <person name="Copeland A.C."/>
            <person name="Dhillon B."/>
            <person name="Glaser F."/>
            <person name="Hesse C.N."/>
            <person name="Kosti I."/>
            <person name="LaButti K."/>
            <person name="Lindquist E.A."/>
            <person name="Lucas S."/>
            <person name="Salamov A.A."/>
            <person name="Bradshaw R.E."/>
            <person name="Ciuffetti L."/>
            <person name="Hamelin R.C."/>
            <person name="Kema G.H.J."/>
            <person name="Lawrence C."/>
            <person name="Scott J.A."/>
            <person name="Spatafora J.W."/>
            <person name="Turgeon B.G."/>
            <person name="de Wit P.J.G.M."/>
            <person name="Zhong S."/>
            <person name="Goodwin S.B."/>
            <person name="Grigoriev I.V."/>
        </authorList>
    </citation>
    <scope>NUCLEOTIDE SEQUENCE [LARGE SCALE GENOMIC DNA]</scope>
    <source>
        <strain evidence="1 2">CIRAD86</strain>
    </source>
</reference>
<protein>
    <submittedName>
        <fullName evidence="1">Uncharacterized protein</fullName>
    </submittedName>
</protein>